<keyword evidence="2" id="KW-1185">Reference proteome</keyword>
<evidence type="ECO:0000313" key="1">
    <source>
        <dbReference type="EMBL" id="MDY0744808.1"/>
    </source>
</evidence>
<protein>
    <submittedName>
        <fullName evidence="1">Uncharacterized protein</fullName>
    </submittedName>
</protein>
<name>A0ABU5DEV7_9BURK</name>
<sequence>MGYLSTTARDELIREYLAKHGIYSLEEAPDELVDGAQEYADESLGKGNANPK</sequence>
<dbReference type="RefSeq" id="WP_320422720.1">
    <property type="nucleotide sequence ID" value="NZ_JAXCLA010000003.1"/>
</dbReference>
<dbReference type="Proteomes" id="UP001285263">
    <property type="component" value="Unassembled WGS sequence"/>
</dbReference>
<reference evidence="1 2" key="1">
    <citation type="submission" date="2023-11" db="EMBL/GenBank/DDBJ databases">
        <title>Paucibacter sp. nov., isolated from fresh soil in Korea.</title>
        <authorList>
            <person name="Le N.T.T."/>
        </authorList>
    </citation>
    <scope>NUCLEOTIDE SEQUENCE [LARGE SCALE GENOMIC DNA]</scope>
    <source>
        <strain evidence="1 2">R3-3</strain>
    </source>
</reference>
<accession>A0ABU5DEV7</accession>
<gene>
    <name evidence="1" type="ORF">SNE35_09830</name>
</gene>
<organism evidence="1 2">
    <name type="scientific">Roseateles agri</name>
    <dbReference type="NCBI Taxonomy" id="3098619"/>
    <lineage>
        <taxon>Bacteria</taxon>
        <taxon>Pseudomonadati</taxon>
        <taxon>Pseudomonadota</taxon>
        <taxon>Betaproteobacteria</taxon>
        <taxon>Burkholderiales</taxon>
        <taxon>Sphaerotilaceae</taxon>
        <taxon>Roseateles</taxon>
    </lineage>
</organism>
<evidence type="ECO:0000313" key="2">
    <source>
        <dbReference type="Proteomes" id="UP001285263"/>
    </source>
</evidence>
<dbReference type="EMBL" id="JAXCLA010000003">
    <property type="protein sequence ID" value="MDY0744808.1"/>
    <property type="molecule type" value="Genomic_DNA"/>
</dbReference>
<proteinExistence type="predicted"/>
<comment type="caution">
    <text evidence="1">The sequence shown here is derived from an EMBL/GenBank/DDBJ whole genome shotgun (WGS) entry which is preliminary data.</text>
</comment>